<keyword evidence="2" id="KW-1185">Reference proteome</keyword>
<comment type="caution">
    <text evidence="1">The sequence shown here is derived from an EMBL/GenBank/DDBJ whole genome shotgun (WGS) entry which is preliminary data.</text>
</comment>
<evidence type="ECO:0000313" key="1">
    <source>
        <dbReference type="EMBL" id="NYH23841.1"/>
    </source>
</evidence>
<protein>
    <submittedName>
        <fullName evidence="1">Uncharacterized protein</fullName>
    </submittedName>
</protein>
<reference evidence="1 2" key="1">
    <citation type="submission" date="2020-07" db="EMBL/GenBank/DDBJ databases">
        <title>Exploring microbial biodiversity for novel pathways involved in the catabolism of aromatic compounds derived from lignin.</title>
        <authorList>
            <person name="Elkins J."/>
        </authorList>
    </citation>
    <scope>NUCLEOTIDE SEQUENCE [LARGE SCALE GENOMIC DNA]</scope>
    <source>
        <strain evidence="1 2">H2C3C</strain>
    </source>
</reference>
<name>A0A7Z0B6U8_9BURK</name>
<dbReference type="Proteomes" id="UP000540929">
    <property type="component" value="Unassembled WGS sequence"/>
</dbReference>
<sequence>MPIMTSTRRGKTLTCQHFIVCLADDLRPFLSFVKSLCLAEVSLFADN</sequence>
<organism evidence="1 2">
    <name type="scientific">Paraburkholderia bryophila</name>
    <dbReference type="NCBI Taxonomy" id="420952"/>
    <lineage>
        <taxon>Bacteria</taxon>
        <taxon>Pseudomonadati</taxon>
        <taxon>Pseudomonadota</taxon>
        <taxon>Betaproteobacteria</taxon>
        <taxon>Burkholderiales</taxon>
        <taxon>Burkholderiaceae</taxon>
        <taxon>Paraburkholderia</taxon>
    </lineage>
</organism>
<dbReference type="AlphaFoldDB" id="A0A7Z0B6U8"/>
<evidence type="ECO:0000313" key="2">
    <source>
        <dbReference type="Proteomes" id="UP000540929"/>
    </source>
</evidence>
<gene>
    <name evidence="1" type="ORF">GGD40_003320</name>
</gene>
<dbReference type="EMBL" id="JACCAS010000001">
    <property type="protein sequence ID" value="NYH23841.1"/>
    <property type="molecule type" value="Genomic_DNA"/>
</dbReference>
<proteinExistence type="predicted"/>
<accession>A0A7Z0B6U8</accession>